<keyword evidence="2" id="KW-0032">Aminotransferase</keyword>
<dbReference type="HAMAP" id="MF_01376">
    <property type="entry name" value="PhnW_aminotrans_5"/>
    <property type="match status" value="1"/>
</dbReference>
<keyword evidence="11" id="KW-1185">Reference proteome</keyword>
<evidence type="ECO:0000256" key="3">
    <source>
        <dbReference type="ARBA" id="ARBA00022679"/>
    </source>
</evidence>
<accession>A0ABP0NLN0</accession>
<comment type="cofactor">
    <cofactor evidence="1">
        <name>pyridoxal 5'-phosphate</name>
        <dbReference type="ChEBI" id="CHEBI:597326"/>
    </cofactor>
</comment>
<proteinExistence type="inferred from homology"/>
<dbReference type="InterPro" id="IPR012703">
    <property type="entry name" value="NH2EtPonate_pyrv_transaminase"/>
</dbReference>
<feature type="domain" description="Aminotransferase class V" evidence="9">
    <location>
        <begin position="66"/>
        <end position="355"/>
    </location>
</feature>
<sequence length="402" mass="44013">MASVQVAMARRLSLRSLGAWRTVRRFSSSSVPSREPLLFTPGPLTVSGPVKQAMLVDYGSRDKLFLDAVLEVREGLLQVAGVSKEKGYECVLMQGSGTAAVEAMLGTAVPKDGKVLLVINGAYGHRQTAICKYAGIPYETLVFEDSEPITVDRVRQTLRASRCSHVSLVHHETTAGVINPLEELVKMMKAEFPDLKVLVDSMSGFGAYELDMTWGIDFAVSSANKCIEGVPGFAYVLCATDALKQTQGNARSLTMDIFDQWANMESTGQFRYTPPTHAILAFKQALVEFHAEGGMDARKARYRANYEVLAREMQKMGFEFYVPEACRSYCICTFKTPEHPKFHFQTFYNLLAEQGHHRPTLPQGLRAAVLVGPQGLRGAAGATAPKMSCASPASPATRAEAR</sequence>
<dbReference type="Gene3D" id="3.90.1150.10">
    <property type="entry name" value="Aspartate Aminotransferase, domain 1"/>
    <property type="match status" value="1"/>
</dbReference>
<reference evidence="10 11" key="1">
    <citation type="submission" date="2024-02" db="EMBL/GenBank/DDBJ databases">
        <authorList>
            <person name="Chen Y."/>
            <person name="Shah S."/>
            <person name="Dougan E. K."/>
            <person name="Thang M."/>
            <person name="Chan C."/>
        </authorList>
    </citation>
    <scope>NUCLEOTIDE SEQUENCE [LARGE SCALE GENOMIC DNA]</scope>
</reference>
<comment type="catalytic activity">
    <reaction evidence="7">
        <text>(2-aminoethyl)phosphonate + pyruvate = phosphonoacetaldehyde + L-alanine</text>
        <dbReference type="Rhea" id="RHEA:17021"/>
        <dbReference type="ChEBI" id="CHEBI:15361"/>
        <dbReference type="ChEBI" id="CHEBI:57418"/>
        <dbReference type="ChEBI" id="CHEBI:57972"/>
        <dbReference type="ChEBI" id="CHEBI:58383"/>
        <dbReference type="EC" id="2.6.1.37"/>
    </reaction>
</comment>
<comment type="caution">
    <text evidence="10">The sequence shown here is derived from an EMBL/GenBank/DDBJ whole genome shotgun (WGS) entry which is preliminary data.</text>
</comment>
<evidence type="ECO:0000256" key="1">
    <source>
        <dbReference type="ARBA" id="ARBA00001933"/>
    </source>
</evidence>
<evidence type="ECO:0000256" key="2">
    <source>
        <dbReference type="ARBA" id="ARBA00022576"/>
    </source>
</evidence>
<dbReference type="EC" id="2.6.1.37" evidence="6"/>
<feature type="region of interest" description="Disordered" evidence="8">
    <location>
        <begin position="379"/>
        <end position="402"/>
    </location>
</feature>
<evidence type="ECO:0000313" key="10">
    <source>
        <dbReference type="EMBL" id="CAK9064308.1"/>
    </source>
</evidence>
<dbReference type="Proteomes" id="UP001642464">
    <property type="component" value="Unassembled WGS sequence"/>
</dbReference>
<name>A0ABP0NLN0_9DINO</name>
<evidence type="ECO:0000256" key="4">
    <source>
        <dbReference type="ARBA" id="ARBA00022898"/>
    </source>
</evidence>
<keyword evidence="4" id="KW-0663">Pyridoxal phosphate</keyword>
<evidence type="ECO:0000256" key="8">
    <source>
        <dbReference type="SAM" id="MobiDB-lite"/>
    </source>
</evidence>
<dbReference type="PANTHER" id="PTHR42778:SF1">
    <property type="entry name" value="2-AMINOETHYLPHOSPHONATE--PYRUVATE TRANSAMINASE"/>
    <property type="match status" value="1"/>
</dbReference>
<dbReference type="PANTHER" id="PTHR42778">
    <property type="entry name" value="2-AMINOETHYLPHOSPHONATE--PYRUVATE TRANSAMINASE"/>
    <property type="match status" value="1"/>
</dbReference>
<evidence type="ECO:0000256" key="7">
    <source>
        <dbReference type="ARBA" id="ARBA00049460"/>
    </source>
</evidence>
<keyword evidence="5" id="KW-0670">Pyruvate</keyword>
<evidence type="ECO:0000259" key="9">
    <source>
        <dbReference type="Pfam" id="PF00266"/>
    </source>
</evidence>
<evidence type="ECO:0000256" key="5">
    <source>
        <dbReference type="ARBA" id="ARBA00023317"/>
    </source>
</evidence>
<dbReference type="InterPro" id="IPR000192">
    <property type="entry name" value="Aminotrans_V_dom"/>
</dbReference>
<keyword evidence="3" id="KW-0808">Transferase</keyword>
<dbReference type="EMBL" id="CAXAMM010029224">
    <property type="protein sequence ID" value="CAK9064308.1"/>
    <property type="molecule type" value="Genomic_DNA"/>
</dbReference>
<organism evidence="10 11">
    <name type="scientific">Durusdinium trenchii</name>
    <dbReference type="NCBI Taxonomy" id="1381693"/>
    <lineage>
        <taxon>Eukaryota</taxon>
        <taxon>Sar</taxon>
        <taxon>Alveolata</taxon>
        <taxon>Dinophyceae</taxon>
        <taxon>Suessiales</taxon>
        <taxon>Symbiodiniaceae</taxon>
        <taxon>Durusdinium</taxon>
    </lineage>
</organism>
<dbReference type="NCBIfam" id="NF010006">
    <property type="entry name" value="PRK13479.1"/>
    <property type="match status" value="1"/>
</dbReference>
<dbReference type="NCBIfam" id="TIGR03301">
    <property type="entry name" value="PhnW-AepZ"/>
    <property type="match status" value="1"/>
</dbReference>
<dbReference type="InterPro" id="IPR015422">
    <property type="entry name" value="PyrdxlP-dep_Trfase_small"/>
</dbReference>
<gene>
    <name evidence="10" type="ORF">SCF082_LOCUS33136</name>
</gene>
<evidence type="ECO:0000313" key="11">
    <source>
        <dbReference type="Proteomes" id="UP001642464"/>
    </source>
</evidence>
<protein>
    <recommendedName>
        <fullName evidence="6">2-aminoethylphosphonate--pyruvate transaminase</fullName>
        <ecNumber evidence="6">2.6.1.37</ecNumber>
    </recommendedName>
</protein>
<dbReference type="InterPro" id="IPR015424">
    <property type="entry name" value="PyrdxlP-dep_Trfase"/>
</dbReference>
<evidence type="ECO:0000256" key="6">
    <source>
        <dbReference type="ARBA" id="ARBA00044521"/>
    </source>
</evidence>
<dbReference type="SUPFAM" id="SSF53383">
    <property type="entry name" value="PLP-dependent transferases"/>
    <property type="match status" value="1"/>
</dbReference>
<dbReference type="Gene3D" id="3.40.640.10">
    <property type="entry name" value="Type I PLP-dependent aspartate aminotransferase-like (Major domain)"/>
    <property type="match status" value="1"/>
</dbReference>
<dbReference type="Pfam" id="PF00266">
    <property type="entry name" value="Aminotran_5"/>
    <property type="match status" value="1"/>
</dbReference>
<dbReference type="InterPro" id="IPR015421">
    <property type="entry name" value="PyrdxlP-dep_Trfase_major"/>
</dbReference>